<evidence type="ECO:0000259" key="1">
    <source>
        <dbReference type="Pfam" id="PF01593"/>
    </source>
</evidence>
<dbReference type="Proteomes" id="UP001597318">
    <property type="component" value="Unassembled WGS sequence"/>
</dbReference>
<organism evidence="2 3">
    <name type="scientific">Metabacillus endolithicus</name>
    <dbReference type="NCBI Taxonomy" id="1535204"/>
    <lineage>
        <taxon>Bacteria</taxon>
        <taxon>Bacillati</taxon>
        <taxon>Bacillota</taxon>
        <taxon>Bacilli</taxon>
        <taxon>Bacillales</taxon>
        <taxon>Bacillaceae</taxon>
        <taxon>Metabacillus</taxon>
    </lineage>
</organism>
<dbReference type="EMBL" id="JBHUIK010000008">
    <property type="protein sequence ID" value="MFD2216640.1"/>
    <property type="molecule type" value="Genomic_DNA"/>
</dbReference>
<dbReference type="RefSeq" id="WP_247339496.1">
    <property type="nucleotide sequence ID" value="NZ_CP095550.1"/>
</dbReference>
<comment type="caution">
    <text evidence="2">The sequence shown here is derived from an EMBL/GenBank/DDBJ whole genome shotgun (WGS) entry which is preliminary data.</text>
</comment>
<sequence>MKEHVVIVGGGIGGLTSAAFLVKNGYDVTVLEASTEWGGCAGKFSRGPYTFPVGATLGMGFEPGGIHYELLNKLGIPLPENELLSNVMDIHFDSKTLHYFKDKNQYLEELFKHFPHLKTNITAFYQEVWKIGAEVKKLMLKMPVLPPVTWQEWLTLLRTIEITSFTLIPYIREPLNKLLTKHQLSEESEFIALLDSQLIDSMQTTSKECSAIIGAFALSIYHEGAFYVNGGLYELSHRLTDFIKHNGGKLFKKAKVVNIKKQEKQFKLTDIRNRAWLADQVVCNLPVPNLINLLEPSIVKHLSSRYHTKKQEIHWGTMTLYIALKEDIIPDQTPLFQQILQGEEHSLSEGHHLFLSLSKKGDIKRAPAGFRTLTVSTHTNLSNWRSKQQYDTYKKQLSQFMLEGVKLIIPQLEEGLVYLIEGAPRAWERFTGRHNGMVGGFPQTYQNTLFNSLSHRSGINNLWVCGDSVFPGAGTISVSISGYHVAQSIMKQTKNPVHP</sequence>
<dbReference type="Gene3D" id="3.50.50.60">
    <property type="entry name" value="FAD/NAD(P)-binding domain"/>
    <property type="match status" value="2"/>
</dbReference>
<gene>
    <name evidence="2" type="ORF">ACFSKK_23475</name>
</gene>
<dbReference type="InterPro" id="IPR036188">
    <property type="entry name" value="FAD/NAD-bd_sf"/>
</dbReference>
<dbReference type="Pfam" id="PF01593">
    <property type="entry name" value="Amino_oxidase"/>
    <property type="match status" value="1"/>
</dbReference>
<proteinExistence type="predicted"/>
<protein>
    <submittedName>
        <fullName evidence="2">FAD-dependent oxidoreductase</fullName>
    </submittedName>
</protein>
<dbReference type="PANTHER" id="PTHR46313">
    <property type="match status" value="1"/>
</dbReference>
<accession>A0ABW5C5T4</accession>
<dbReference type="PANTHER" id="PTHR46313:SF3">
    <property type="entry name" value="PROLYCOPENE ISOMERASE, CHLOROPLASTIC"/>
    <property type="match status" value="1"/>
</dbReference>
<reference evidence="3" key="1">
    <citation type="journal article" date="2019" name="Int. J. Syst. Evol. Microbiol.">
        <title>The Global Catalogue of Microorganisms (GCM) 10K type strain sequencing project: providing services to taxonomists for standard genome sequencing and annotation.</title>
        <authorList>
            <consortium name="The Broad Institute Genomics Platform"/>
            <consortium name="The Broad Institute Genome Sequencing Center for Infectious Disease"/>
            <person name="Wu L."/>
            <person name="Ma J."/>
        </authorList>
    </citation>
    <scope>NUCLEOTIDE SEQUENCE [LARGE SCALE GENOMIC DNA]</scope>
    <source>
        <strain evidence="3">CGMCC 1.15474</strain>
    </source>
</reference>
<dbReference type="InterPro" id="IPR002937">
    <property type="entry name" value="Amino_oxidase"/>
</dbReference>
<dbReference type="SUPFAM" id="SSF51905">
    <property type="entry name" value="FAD/NAD(P)-binding domain"/>
    <property type="match status" value="1"/>
</dbReference>
<evidence type="ECO:0000313" key="3">
    <source>
        <dbReference type="Proteomes" id="UP001597318"/>
    </source>
</evidence>
<feature type="domain" description="Amine oxidase" evidence="1">
    <location>
        <begin position="12"/>
        <end position="489"/>
    </location>
</feature>
<dbReference type="InterPro" id="IPR045892">
    <property type="entry name" value="CrtISO-like"/>
</dbReference>
<evidence type="ECO:0000313" key="2">
    <source>
        <dbReference type="EMBL" id="MFD2216640.1"/>
    </source>
</evidence>
<keyword evidence="3" id="KW-1185">Reference proteome</keyword>
<name>A0ABW5C5T4_9BACI</name>